<dbReference type="EMBL" id="HG792017">
    <property type="protein sequence ID" value="CDM33554.1"/>
    <property type="molecule type" value="Genomic_DNA"/>
</dbReference>
<evidence type="ECO:0000313" key="2">
    <source>
        <dbReference type="Proteomes" id="UP000030686"/>
    </source>
</evidence>
<proteinExistence type="predicted"/>
<dbReference type="OMA" id="TATKWCE"/>
<reference evidence="1" key="1">
    <citation type="journal article" date="2014" name="Nat. Commun.">
        <title>Multiple recent horizontal transfers of a large genomic region in cheese making fungi.</title>
        <authorList>
            <person name="Cheeseman K."/>
            <person name="Ropars J."/>
            <person name="Renault P."/>
            <person name="Dupont J."/>
            <person name="Gouzy J."/>
            <person name="Branca A."/>
            <person name="Abraham A.L."/>
            <person name="Ceppi M."/>
            <person name="Conseiller E."/>
            <person name="Debuchy R."/>
            <person name="Malagnac F."/>
            <person name="Goarin A."/>
            <person name="Silar P."/>
            <person name="Lacoste S."/>
            <person name="Sallet E."/>
            <person name="Bensimon A."/>
            <person name="Giraud T."/>
            <person name="Brygoo Y."/>
        </authorList>
    </citation>
    <scope>NUCLEOTIDE SEQUENCE [LARGE SCALE GENOMIC DNA]</scope>
    <source>
        <strain evidence="1">FM164</strain>
    </source>
</reference>
<name>W6QH79_PENRF</name>
<dbReference type="AlphaFoldDB" id="W6QH79"/>
<gene>
    <name evidence="1" type="ORF">PROQFM164_S03g000278</name>
</gene>
<protein>
    <submittedName>
        <fullName evidence="1">Uncharacterized protein</fullName>
    </submittedName>
</protein>
<accession>W6QH79</accession>
<evidence type="ECO:0000313" key="1">
    <source>
        <dbReference type="EMBL" id="CDM33554.1"/>
    </source>
</evidence>
<organism evidence="1 2">
    <name type="scientific">Penicillium roqueforti (strain FM164)</name>
    <dbReference type="NCBI Taxonomy" id="1365484"/>
    <lineage>
        <taxon>Eukaryota</taxon>
        <taxon>Fungi</taxon>
        <taxon>Dikarya</taxon>
        <taxon>Ascomycota</taxon>
        <taxon>Pezizomycotina</taxon>
        <taxon>Eurotiomycetes</taxon>
        <taxon>Eurotiomycetidae</taxon>
        <taxon>Eurotiales</taxon>
        <taxon>Aspergillaceae</taxon>
        <taxon>Penicillium</taxon>
    </lineage>
</organism>
<dbReference type="Proteomes" id="UP000030686">
    <property type="component" value="Unassembled WGS sequence"/>
</dbReference>
<dbReference type="OrthoDB" id="4199986at2759"/>
<sequence>MVREYQQLSRPAIPNILQPEERVEQLKACLQTDFGEAQRVNAEALIRLYESGELGPRQRSDPPVYLIDGQRVDKDSWEDAAKIGIRWCETLDYQQMMSQHEFQANII</sequence>
<keyword evidence="2" id="KW-1185">Reference proteome</keyword>
<dbReference type="STRING" id="1365484.W6QH79"/>